<comment type="function">
    <text evidence="10">Dephosphorylates both phosphorylated Thr and Tyr residues in MAPK1, and dephosphorylation of phosphotyrosine is slightly faster than that of phosphothreonine. Can dephosphorylate MAPK1.</text>
</comment>
<dbReference type="PROSITE" id="PS50056">
    <property type="entry name" value="TYR_PHOSPHATASE_2"/>
    <property type="match status" value="1"/>
</dbReference>
<dbReference type="PANTHER" id="PTHR10159:SF109">
    <property type="entry name" value="DUAL SPECIFICITY PROTEIN PHOSPHATASE 2"/>
    <property type="match status" value="1"/>
</dbReference>
<evidence type="ECO:0000256" key="6">
    <source>
        <dbReference type="ARBA" id="ARBA00022912"/>
    </source>
</evidence>
<gene>
    <name evidence="17" type="primary">dusp2</name>
</gene>
<dbReference type="InterPro" id="IPR016130">
    <property type="entry name" value="Tyr_Pase_AS"/>
</dbReference>
<dbReference type="PROSITE" id="PS50206">
    <property type="entry name" value="RHODANESE_3"/>
    <property type="match status" value="1"/>
</dbReference>
<dbReference type="GeneTree" id="ENSGT00940000161605"/>
<dbReference type="SMART" id="SM00450">
    <property type="entry name" value="RHOD"/>
    <property type="match status" value="1"/>
</dbReference>
<dbReference type="KEGG" id="tru:101079172"/>
<feature type="domain" description="Tyrosine specific protein phosphatases" evidence="15">
    <location>
        <begin position="235"/>
        <end position="289"/>
    </location>
</feature>
<evidence type="ECO:0000256" key="1">
    <source>
        <dbReference type="ARBA" id="ARBA00004123"/>
    </source>
</evidence>
<evidence type="ECO:0000259" key="16">
    <source>
        <dbReference type="PROSITE" id="PS50206"/>
    </source>
</evidence>
<reference evidence="17 18" key="1">
    <citation type="journal article" date="2011" name="Genome Biol. Evol.">
        <title>Integration of the genetic map and genome assembly of fugu facilitates insights into distinct features of genome evolution in teleosts and mammals.</title>
        <authorList>
            <person name="Kai W."/>
            <person name="Kikuchi K."/>
            <person name="Tohari S."/>
            <person name="Chew A.K."/>
            <person name="Tay A."/>
            <person name="Fujiwara A."/>
            <person name="Hosoya S."/>
            <person name="Suetake H."/>
            <person name="Naruse K."/>
            <person name="Brenner S."/>
            <person name="Suzuki Y."/>
            <person name="Venkatesh B."/>
        </authorList>
    </citation>
    <scope>NUCLEOTIDE SEQUENCE [LARGE SCALE GENOMIC DNA]</scope>
</reference>
<dbReference type="InParanoid" id="A0A3B5JYB7"/>
<name>A0A3B5JYB7_TAKRU</name>
<dbReference type="Ensembl" id="ENSTRUT00000054884.2">
    <property type="protein sequence ID" value="ENSTRUP00000047979.1"/>
    <property type="gene ID" value="ENSTRUG00000024213.2"/>
</dbReference>
<evidence type="ECO:0000259" key="14">
    <source>
        <dbReference type="PROSITE" id="PS50054"/>
    </source>
</evidence>
<dbReference type="Proteomes" id="UP000005226">
    <property type="component" value="Chromosome 21"/>
</dbReference>
<reference evidence="17" key="3">
    <citation type="submission" date="2025-09" db="UniProtKB">
        <authorList>
            <consortium name="Ensembl"/>
        </authorList>
    </citation>
    <scope>IDENTIFICATION</scope>
</reference>
<dbReference type="GO" id="GO:0005737">
    <property type="term" value="C:cytoplasm"/>
    <property type="evidence" value="ECO:0007669"/>
    <property type="project" value="TreeGrafter"/>
</dbReference>
<dbReference type="GO" id="GO:0001706">
    <property type="term" value="P:endoderm formation"/>
    <property type="evidence" value="ECO:0007669"/>
    <property type="project" value="TreeGrafter"/>
</dbReference>
<dbReference type="GO" id="GO:0017017">
    <property type="term" value="F:MAP kinase tyrosine/serine/threonine phosphatase activity"/>
    <property type="evidence" value="ECO:0007669"/>
    <property type="project" value="InterPro"/>
</dbReference>
<dbReference type="InterPro" id="IPR003595">
    <property type="entry name" value="Tyr_Pase_cat"/>
</dbReference>
<dbReference type="STRING" id="31033.ENSTRUP00000047979"/>
<evidence type="ECO:0000259" key="15">
    <source>
        <dbReference type="PROSITE" id="PS50056"/>
    </source>
</evidence>
<dbReference type="GO" id="GO:0004722">
    <property type="term" value="F:protein serine/threonine phosphatase activity"/>
    <property type="evidence" value="ECO:0007669"/>
    <property type="project" value="UniProtKB-EC"/>
</dbReference>
<dbReference type="InterPro" id="IPR001763">
    <property type="entry name" value="Rhodanese-like_dom"/>
</dbReference>
<comment type="catalytic activity">
    <reaction evidence="9">
        <text>O-phospho-L-tyrosyl-[protein] + H2O = L-tyrosyl-[protein] + phosphate</text>
        <dbReference type="Rhea" id="RHEA:10684"/>
        <dbReference type="Rhea" id="RHEA-COMP:10136"/>
        <dbReference type="Rhea" id="RHEA-COMP:20101"/>
        <dbReference type="ChEBI" id="CHEBI:15377"/>
        <dbReference type="ChEBI" id="CHEBI:43474"/>
        <dbReference type="ChEBI" id="CHEBI:46858"/>
        <dbReference type="ChEBI" id="CHEBI:61978"/>
        <dbReference type="EC" id="3.1.3.48"/>
    </reaction>
    <physiologicalReaction direction="left-to-right" evidence="9">
        <dbReference type="Rhea" id="RHEA:10685"/>
    </physiologicalReaction>
</comment>
<dbReference type="FunFam" id="3.40.250.10:FF:000034">
    <property type="entry name" value="Dual specificity phosphatase 2"/>
    <property type="match status" value="1"/>
</dbReference>
<dbReference type="PANTHER" id="PTHR10159">
    <property type="entry name" value="DUAL SPECIFICITY PROTEIN PHOSPHATASE"/>
    <property type="match status" value="1"/>
</dbReference>
<dbReference type="Pfam" id="PF00581">
    <property type="entry name" value="Rhodanese"/>
    <property type="match status" value="1"/>
</dbReference>
<dbReference type="InterPro" id="IPR000387">
    <property type="entry name" value="Tyr_Pase_dom"/>
</dbReference>
<dbReference type="Gene3D" id="3.90.190.10">
    <property type="entry name" value="Protein tyrosine phosphatase superfamily"/>
    <property type="match status" value="1"/>
</dbReference>
<dbReference type="PROSITE" id="PS50054">
    <property type="entry name" value="TYR_PHOSPHATASE_DUAL"/>
    <property type="match status" value="1"/>
</dbReference>
<comment type="subunit">
    <text evidence="11">Interacts with MAPK14; this interaction does not lead to catalytic activation of DUSP2 and dephosphrylation of MAPK14.</text>
</comment>
<dbReference type="SUPFAM" id="SSF52821">
    <property type="entry name" value="Rhodanese/Cell cycle control phosphatase"/>
    <property type="match status" value="1"/>
</dbReference>
<evidence type="ECO:0000256" key="5">
    <source>
        <dbReference type="ARBA" id="ARBA00022801"/>
    </source>
</evidence>
<evidence type="ECO:0000313" key="17">
    <source>
        <dbReference type="Ensembl" id="ENSTRUP00000047979.1"/>
    </source>
</evidence>
<dbReference type="GO" id="GO:0031103">
    <property type="term" value="P:axon regeneration"/>
    <property type="evidence" value="ECO:0007669"/>
    <property type="project" value="Ensembl"/>
</dbReference>
<keyword evidence="5" id="KW-0378">Hydrolase</keyword>
<dbReference type="InterPro" id="IPR000340">
    <property type="entry name" value="Dual-sp_phosphatase_cat-dom"/>
</dbReference>
<proteinExistence type="inferred from homology"/>
<dbReference type="Pfam" id="PF00782">
    <property type="entry name" value="DSPc"/>
    <property type="match status" value="1"/>
</dbReference>
<evidence type="ECO:0000256" key="8">
    <source>
        <dbReference type="ARBA" id="ARBA00048832"/>
    </source>
</evidence>
<comment type="similarity">
    <text evidence="2">Belongs to the protein-tyrosine phosphatase family. Non-receptor class dual specificity subfamily.</text>
</comment>
<dbReference type="GO" id="GO:0046329">
    <property type="term" value="P:negative regulation of JNK cascade"/>
    <property type="evidence" value="ECO:0007669"/>
    <property type="project" value="Ensembl"/>
</dbReference>
<dbReference type="Gene3D" id="3.40.250.10">
    <property type="entry name" value="Rhodanese-like domain"/>
    <property type="match status" value="1"/>
</dbReference>
<evidence type="ECO:0000256" key="9">
    <source>
        <dbReference type="ARBA" id="ARBA00051341"/>
    </source>
</evidence>
<feature type="domain" description="Tyrosine-protein phosphatase" evidence="14">
    <location>
        <begin position="170"/>
        <end position="311"/>
    </location>
</feature>
<dbReference type="FunCoup" id="A0A3B5JYB7">
    <property type="interactions" value="175"/>
</dbReference>
<evidence type="ECO:0000256" key="12">
    <source>
        <dbReference type="ARBA" id="ARBA00073901"/>
    </source>
</evidence>
<evidence type="ECO:0000256" key="2">
    <source>
        <dbReference type="ARBA" id="ARBA00008601"/>
    </source>
</evidence>
<keyword evidence="6" id="KW-0904">Protein phosphatase</keyword>
<dbReference type="InterPro" id="IPR029021">
    <property type="entry name" value="Prot-tyrosine_phosphatase-like"/>
</dbReference>
<dbReference type="PROSITE" id="PS00383">
    <property type="entry name" value="TYR_PHOSPHATASE_1"/>
    <property type="match status" value="1"/>
</dbReference>
<reference evidence="17" key="2">
    <citation type="submission" date="2025-08" db="UniProtKB">
        <authorList>
            <consortium name="Ensembl"/>
        </authorList>
    </citation>
    <scope>IDENTIFICATION</scope>
</reference>
<accession>A0A3B5JYB7</accession>
<dbReference type="GO" id="GO:0004725">
    <property type="term" value="F:protein tyrosine phosphatase activity"/>
    <property type="evidence" value="ECO:0007669"/>
    <property type="project" value="UniProtKB-EC"/>
</dbReference>
<dbReference type="InterPro" id="IPR008343">
    <property type="entry name" value="MKP"/>
</dbReference>
<evidence type="ECO:0000256" key="3">
    <source>
        <dbReference type="ARBA" id="ARBA00013064"/>
    </source>
</evidence>
<dbReference type="OMA" id="FEYLRIT"/>
<evidence type="ECO:0000256" key="13">
    <source>
        <dbReference type="ARBA" id="ARBA00081378"/>
    </source>
</evidence>
<dbReference type="SMART" id="SM00195">
    <property type="entry name" value="DSPc"/>
    <property type="match status" value="1"/>
</dbReference>
<dbReference type="EC" id="3.1.3.48" evidence="3"/>
<keyword evidence="18" id="KW-1185">Reference proteome</keyword>
<dbReference type="GO" id="GO:0005634">
    <property type="term" value="C:nucleus"/>
    <property type="evidence" value="ECO:0007669"/>
    <property type="project" value="UniProtKB-SubCell"/>
</dbReference>
<protein>
    <recommendedName>
        <fullName evidence="12">Dual specificity protein phosphatase 2</fullName>
        <ecNumber evidence="4">3.1.3.16</ecNumber>
        <ecNumber evidence="3">3.1.3.48</ecNumber>
    </recommendedName>
    <alternativeName>
        <fullName evidence="13">Dual specificity protein phosphatase PAC-1</fullName>
    </alternativeName>
</protein>
<dbReference type="CTD" id="1844"/>
<dbReference type="GeneID" id="101079172"/>
<dbReference type="InterPro" id="IPR036873">
    <property type="entry name" value="Rhodanese-like_dom_sf"/>
</dbReference>
<organism evidence="17 18">
    <name type="scientific">Takifugu rubripes</name>
    <name type="common">Japanese pufferfish</name>
    <name type="synonym">Fugu rubripes</name>
    <dbReference type="NCBI Taxonomy" id="31033"/>
    <lineage>
        <taxon>Eukaryota</taxon>
        <taxon>Metazoa</taxon>
        <taxon>Chordata</taxon>
        <taxon>Craniata</taxon>
        <taxon>Vertebrata</taxon>
        <taxon>Euteleostomi</taxon>
        <taxon>Actinopterygii</taxon>
        <taxon>Neopterygii</taxon>
        <taxon>Teleostei</taxon>
        <taxon>Neoteleostei</taxon>
        <taxon>Acanthomorphata</taxon>
        <taxon>Eupercaria</taxon>
        <taxon>Tetraodontiformes</taxon>
        <taxon>Tetradontoidea</taxon>
        <taxon>Tetraodontidae</taxon>
        <taxon>Takifugu</taxon>
    </lineage>
</organism>
<evidence type="ECO:0000256" key="4">
    <source>
        <dbReference type="ARBA" id="ARBA00013081"/>
    </source>
</evidence>
<dbReference type="SMART" id="SM00404">
    <property type="entry name" value="PTPc_motif"/>
    <property type="match status" value="1"/>
</dbReference>
<dbReference type="SUPFAM" id="SSF52799">
    <property type="entry name" value="(Phosphotyrosine protein) phosphatases II"/>
    <property type="match status" value="1"/>
</dbReference>
<evidence type="ECO:0000256" key="11">
    <source>
        <dbReference type="ARBA" id="ARBA00065606"/>
    </source>
</evidence>
<comment type="catalytic activity">
    <reaction evidence="8">
        <text>O-phospho-L-threonyl-[protein] + H2O = L-threonyl-[protein] + phosphate</text>
        <dbReference type="Rhea" id="RHEA:47004"/>
        <dbReference type="Rhea" id="RHEA-COMP:11060"/>
        <dbReference type="Rhea" id="RHEA-COMP:11605"/>
        <dbReference type="ChEBI" id="CHEBI:15377"/>
        <dbReference type="ChEBI" id="CHEBI:30013"/>
        <dbReference type="ChEBI" id="CHEBI:43474"/>
        <dbReference type="ChEBI" id="CHEBI:61977"/>
        <dbReference type="EC" id="3.1.3.16"/>
    </reaction>
    <physiologicalReaction direction="left-to-right" evidence="8">
        <dbReference type="Rhea" id="RHEA:47005"/>
    </physiologicalReaction>
</comment>
<feature type="domain" description="Rhodanese" evidence="16">
    <location>
        <begin position="26"/>
        <end position="143"/>
    </location>
</feature>
<dbReference type="EC" id="3.1.3.16" evidence="4"/>
<evidence type="ECO:0000256" key="7">
    <source>
        <dbReference type="ARBA" id="ARBA00023242"/>
    </source>
</evidence>
<dbReference type="FunFam" id="3.90.190.10:FF:000015">
    <property type="entry name" value="Dual specificity phosphatase 4"/>
    <property type="match status" value="1"/>
</dbReference>
<keyword evidence="7" id="KW-0539">Nucleus</keyword>
<dbReference type="RefSeq" id="XP_003975209.1">
    <property type="nucleotide sequence ID" value="XM_003975160.3"/>
</dbReference>
<sequence length="313" mass="34572">MASIEPLEITGNELVHLLGSQPDQYPCAGCVVLDCRPFLDFSLAHIYESRNVNWNSMLRRRSKSSVVALEWLIPDKSLLGRLRRAEFSAVVVLDEGSRCVKELKPESVVKMLLSALQNETQTQICFLQGGFEGFSEAYPDLCCLSASEDPAVEAEPTGTGRRTPAYDRDGPVELLPFLYLGSALHSSRRETLTAAGITAVLNVSSTCPNFYEGDFEYLRLTVEDSLAADIGACFSTAIAFIDSVKQRGGRVLVHCQAGISRSATICLAYLMHTQRVKLDEAFDFVKQRRQVISPNLAFMGQLLQFETDVLCRG</sequence>
<evidence type="ECO:0000313" key="18">
    <source>
        <dbReference type="Proteomes" id="UP000005226"/>
    </source>
</evidence>
<dbReference type="PRINTS" id="PR01764">
    <property type="entry name" value="MAPKPHPHTASE"/>
</dbReference>
<dbReference type="CDD" id="cd01446">
    <property type="entry name" value="DSP_MapKP"/>
    <property type="match status" value="1"/>
</dbReference>
<dbReference type="OrthoDB" id="165342at2759"/>
<dbReference type="AlphaFoldDB" id="A0A3B5JYB7"/>
<evidence type="ECO:0000256" key="10">
    <source>
        <dbReference type="ARBA" id="ARBA00057539"/>
    </source>
</evidence>
<dbReference type="InterPro" id="IPR020422">
    <property type="entry name" value="TYR_PHOSPHATASE_DUAL_dom"/>
</dbReference>
<comment type="subcellular location">
    <subcellularLocation>
        <location evidence="1">Nucleus</location>
    </subcellularLocation>
</comment>